<proteinExistence type="predicted"/>
<organism evidence="2 3">
    <name type="scientific">Streptomyces regalis</name>
    <dbReference type="NCBI Taxonomy" id="68262"/>
    <lineage>
        <taxon>Bacteria</taxon>
        <taxon>Bacillati</taxon>
        <taxon>Actinomycetota</taxon>
        <taxon>Actinomycetes</taxon>
        <taxon>Kitasatosporales</taxon>
        <taxon>Streptomycetaceae</taxon>
        <taxon>Streptomyces</taxon>
    </lineage>
</organism>
<sequence length="67" mass="6931">MRSGDTVCTPPGECHWHGGAREHFMTHLAMVSTGDAGDGATGPAGSRRRTLGPARSLPWAGVLGFAL</sequence>
<dbReference type="InterPro" id="IPR014710">
    <property type="entry name" value="RmlC-like_jellyroll"/>
</dbReference>
<name>A0A101JD56_9ACTN</name>
<dbReference type="Gene3D" id="2.60.120.10">
    <property type="entry name" value="Jelly Rolls"/>
    <property type="match status" value="1"/>
</dbReference>
<dbReference type="AlphaFoldDB" id="A0A101JD56"/>
<gene>
    <name evidence="2" type="ORF">ADL12_36500</name>
</gene>
<feature type="region of interest" description="Disordered" evidence="1">
    <location>
        <begin position="32"/>
        <end position="52"/>
    </location>
</feature>
<protein>
    <recommendedName>
        <fullName evidence="4">Cupin 2 conserved barrel domain-containing protein</fullName>
    </recommendedName>
</protein>
<evidence type="ECO:0000313" key="3">
    <source>
        <dbReference type="Proteomes" id="UP000053923"/>
    </source>
</evidence>
<keyword evidence="3" id="KW-1185">Reference proteome</keyword>
<evidence type="ECO:0000313" key="2">
    <source>
        <dbReference type="EMBL" id="KUL24613.1"/>
    </source>
</evidence>
<reference evidence="3" key="1">
    <citation type="submission" date="2015-10" db="EMBL/GenBank/DDBJ databases">
        <authorList>
            <person name="Ju K.-S."/>
            <person name="Doroghazi J.R."/>
            <person name="Metcalf W.W."/>
        </authorList>
    </citation>
    <scope>NUCLEOTIDE SEQUENCE [LARGE SCALE GENOMIC DNA]</scope>
    <source>
        <strain evidence="3">NRRL 3151</strain>
    </source>
</reference>
<comment type="caution">
    <text evidence="2">The sequence shown here is derived from an EMBL/GenBank/DDBJ whole genome shotgun (WGS) entry which is preliminary data.</text>
</comment>
<evidence type="ECO:0000256" key="1">
    <source>
        <dbReference type="SAM" id="MobiDB-lite"/>
    </source>
</evidence>
<evidence type="ECO:0008006" key="4">
    <source>
        <dbReference type="Google" id="ProtNLM"/>
    </source>
</evidence>
<dbReference type="Proteomes" id="UP000053923">
    <property type="component" value="Unassembled WGS sequence"/>
</dbReference>
<accession>A0A101JD56</accession>
<dbReference type="EMBL" id="LLZG01000375">
    <property type="protein sequence ID" value="KUL24613.1"/>
    <property type="molecule type" value="Genomic_DNA"/>
</dbReference>